<dbReference type="Proteomes" id="UP000198336">
    <property type="component" value="Unassembled WGS sequence"/>
</dbReference>
<evidence type="ECO:0000313" key="2">
    <source>
        <dbReference type="EMBL" id="OXA95865.1"/>
    </source>
</evidence>
<dbReference type="AlphaFoldDB" id="A0A226HNU5"/>
<feature type="transmembrane region" description="Helical" evidence="1">
    <location>
        <begin position="7"/>
        <end position="25"/>
    </location>
</feature>
<protein>
    <recommendedName>
        <fullName evidence="4">DUF3995 domain-containing protein</fullName>
    </recommendedName>
</protein>
<feature type="transmembrane region" description="Helical" evidence="1">
    <location>
        <begin position="45"/>
        <end position="73"/>
    </location>
</feature>
<comment type="caution">
    <text evidence="2">The sequence shown here is derived from an EMBL/GenBank/DDBJ whole genome shotgun (WGS) entry which is preliminary data.</text>
</comment>
<keyword evidence="3" id="KW-1185">Reference proteome</keyword>
<gene>
    <name evidence="2" type="ORF">B0A75_18525</name>
</gene>
<proteinExistence type="predicted"/>
<sequence length="142" mass="16045">MTTVITTILFLIFLFISSIHFYWAFGGKWESDAVLPTKDDNNTKVIQPTILPTLIVAFGLLGFGLFILVMSGLISFDTPQWLSKYGLWIIASIFTLRAIGDFNYVGFFKKIKQTKFGENDTKYFSPLCLTIGILTIILEVTK</sequence>
<reference evidence="2 3" key="1">
    <citation type="submission" date="2016-11" db="EMBL/GenBank/DDBJ databases">
        <title>Whole genomes of Flavobacteriaceae.</title>
        <authorList>
            <person name="Stine C."/>
            <person name="Li C."/>
            <person name="Tadesse D."/>
        </authorList>
    </citation>
    <scope>NUCLEOTIDE SEQUENCE [LARGE SCALE GENOMIC DNA]</scope>
    <source>
        <strain evidence="2 3">CCUG 59446</strain>
    </source>
</reference>
<accession>A0A226HNU5</accession>
<dbReference type="RefSeq" id="WP_089055761.1">
    <property type="nucleotide sequence ID" value="NZ_MUHA01000029.1"/>
</dbReference>
<feature type="transmembrane region" description="Helical" evidence="1">
    <location>
        <begin position="85"/>
        <end position="103"/>
    </location>
</feature>
<organism evidence="2 3">
    <name type="scientific">Flavobacterium oncorhynchi</name>
    <dbReference type="NCBI Taxonomy" id="728056"/>
    <lineage>
        <taxon>Bacteria</taxon>
        <taxon>Pseudomonadati</taxon>
        <taxon>Bacteroidota</taxon>
        <taxon>Flavobacteriia</taxon>
        <taxon>Flavobacteriales</taxon>
        <taxon>Flavobacteriaceae</taxon>
        <taxon>Flavobacterium</taxon>
    </lineage>
</organism>
<evidence type="ECO:0008006" key="4">
    <source>
        <dbReference type="Google" id="ProtNLM"/>
    </source>
</evidence>
<evidence type="ECO:0000256" key="1">
    <source>
        <dbReference type="SAM" id="Phobius"/>
    </source>
</evidence>
<name>A0A226HNU5_9FLAO</name>
<keyword evidence="1" id="KW-1133">Transmembrane helix</keyword>
<dbReference type="EMBL" id="MUHA01000029">
    <property type="protein sequence ID" value="OXA95865.1"/>
    <property type="molecule type" value="Genomic_DNA"/>
</dbReference>
<evidence type="ECO:0000313" key="3">
    <source>
        <dbReference type="Proteomes" id="UP000198336"/>
    </source>
</evidence>
<dbReference type="Pfam" id="PF13160">
    <property type="entry name" value="DUF3995"/>
    <property type="match status" value="1"/>
</dbReference>
<keyword evidence="1" id="KW-0812">Transmembrane</keyword>
<keyword evidence="1" id="KW-0472">Membrane</keyword>
<dbReference type="InterPro" id="IPR025058">
    <property type="entry name" value="DUF3995"/>
</dbReference>